<dbReference type="Proteomes" id="UP000007360">
    <property type="component" value="Unassembled WGS sequence"/>
</dbReference>
<keyword evidence="2" id="KW-1185">Reference proteome</keyword>
<dbReference type="EMBL" id="AMPO01000006">
    <property type="protein sequence ID" value="EKF85676.1"/>
    <property type="molecule type" value="Genomic_DNA"/>
</dbReference>
<dbReference type="RefSeq" id="WP_004030968.1">
    <property type="nucleotide sequence ID" value="NZ_AMPO01000006.1"/>
</dbReference>
<sequence length="91" mass="9875">MKKLLTSFLLLMALCLMFQPVMAVDQSSLGDVKNTADQAIQNASKATNDTAQDVQNTLGPIQDILNTISSIIQQIQQIFQSISYIMGGGNQ</sequence>
<dbReference type="PATRIC" id="fig|1204725.3.peg.1625"/>
<proteinExistence type="predicted"/>
<reference evidence="1 2" key="1">
    <citation type="journal article" date="2012" name="J. Bacteriol.">
        <title>Draft genome sequence of Methanobacterium formicicum DSM 3637, an archaebacterium isolated from the methane producer amoeba Pelomyxa palustris.</title>
        <authorList>
            <person name="Gutierrez G."/>
        </authorList>
    </citation>
    <scope>NUCLEOTIDE SEQUENCE [LARGE SCALE GENOMIC DNA]</scope>
    <source>
        <strain evidence="2">DSM 3637 / PP1</strain>
    </source>
</reference>
<protein>
    <submittedName>
        <fullName evidence="1">Uncharacterized protein</fullName>
    </submittedName>
</protein>
<dbReference type="OrthoDB" id="380902at2157"/>
<gene>
    <name evidence="1" type="ORF">A994_08086</name>
</gene>
<name>K2QCD6_METFP</name>
<evidence type="ECO:0000313" key="2">
    <source>
        <dbReference type="Proteomes" id="UP000007360"/>
    </source>
</evidence>
<comment type="caution">
    <text evidence="1">The sequence shown here is derived from an EMBL/GenBank/DDBJ whole genome shotgun (WGS) entry which is preliminary data.</text>
</comment>
<dbReference type="AlphaFoldDB" id="K2QCD6"/>
<organism evidence="1 2">
    <name type="scientific">Methanobacterium formicicum (strain DSM 3637 / PP1)</name>
    <dbReference type="NCBI Taxonomy" id="1204725"/>
    <lineage>
        <taxon>Archaea</taxon>
        <taxon>Methanobacteriati</taxon>
        <taxon>Methanobacteriota</taxon>
        <taxon>Methanomada group</taxon>
        <taxon>Methanobacteria</taxon>
        <taxon>Methanobacteriales</taxon>
        <taxon>Methanobacteriaceae</taxon>
        <taxon>Methanobacterium</taxon>
    </lineage>
</organism>
<evidence type="ECO:0000313" key="1">
    <source>
        <dbReference type="EMBL" id="EKF85676.1"/>
    </source>
</evidence>
<accession>K2QCD6</accession>